<sequence length="556" mass="62095">MVIRPFATERLVGATKGFLWTVIAVIDAIVHRGRSTVAIKVLSANYSLAGRCTKNLTESQVSQASNSKSAGNHTWWLTPNKVRSSASPFIFYVPRAPTALIGTVNVLLVPVSLTCITMPSSSQYEEPLIHTCISFTGLGVFIAFFIINGIFGAFIAFFIINPVYYGPHWEGRRHHNNGDTALEFYERDGEFTAFDVLAITELNEAYKPHQKTGVPPPYLKPGQTIPNWMIVTSPNADWMPFISLRPRAVRAQEDGRFAWADFTVCPQWFIDTHWHLPFVRSRPLEVKIKEHELRFCWWELRDNHFVEAKGSAYRDLGTLRAPTVSQCSTELVYLVDYPGMPFPTVLTACPRSGDYVIACQNWHEGHFGPTDAQVVAKEAPTGPAMVVTFPSVYLFSMDHKQCLFGEHAHQTWPLSSTTTTMLVTAANATPSPSPIATTANIAPRSPMATTTTNINHNTLQQQRGDATSRNNERRNPRKPPTPTKTTPPDTKRHPTGTKRRPPPMYTASAHENHTPPTKTSHHPPKNTSAHRKTRSFLWNSTGMTLFLQDSPGIPLE</sequence>
<dbReference type="KEGG" id="lbc:LACBIDRAFT_331424"/>
<feature type="transmembrane region" description="Helical" evidence="2">
    <location>
        <begin position="140"/>
        <end position="164"/>
    </location>
</feature>
<keyword evidence="2" id="KW-1133">Transmembrane helix</keyword>
<proteinExistence type="predicted"/>
<dbReference type="Proteomes" id="UP000001194">
    <property type="component" value="Unassembled WGS sequence"/>
</dbReference>
<evidence type="ECO:0000313" key="4">
    <source>
        <dbReference type="Proteomes" id="UP000001194"/>
    </source>
</evidence>
<feature type="region of interest" description="Disordered" evidence="1">
    <location>
        <begin position="446"/>
        <end position="531"/>
    </location>
</feature>
<feature type="compositionally biased region" description="Polar residues" evidence="1">
    <location>
        <begin position="447"/>
        <end position="468"/>
    </location>
</feature>
<accession>B0DPF4</accession>
<keyword evidence="2" id="KW-0812">Transmembrane</keyword>
<evidence type="ECO:0000256" key="1">
    <source>
        <dbReference type="SAM" id="MobiDB-lite"/>
    </source>
</evidence>
<dbReference type="AlphaFoldDB" id="B0DPF4"/>
<dbReference type="EMBL" id="DS547123">
    <property type="protein sequence ID" value="EDR03604.1"/>
    <property type="molecule type" value="Genomic_DNA"/>
</dbReference>
<keyword evidence="4" id="KW-1185">Reference proteome</keyword>
<dbReference type="HOGENOM" id="CLU_490066_0_0_1"/>
<dbReference type="RefSeq" id="XP_001885752.1">
    <property type="nucleotide sequence ID" value="XM_001885717.1"/>
</dbReference>
<feature type="compositionally biased region" description="Basic residues" evidence="1">
    <location>
        <begin position="519"/>
        <end position="531"/>
    </location>
</feature>
<keyword evidence="2" id="KW-0472">Membrane</keyword>
<dbReference type="OrthoDB" id="2634326at2759"/>
<name>B0DPF4_LACBS</name>
<protein>
    <submittedName>
        <fullName evidence="3">Predicted protein</fullName>
    </submittedName>
</protein>
<organism evidence="4">
    <name type="scientific">Laccaria bicolor (strain S238N-H82 / ATCC MYA-4686)</name>
    <name type="common">Bicoloured deceiver</name>
    <name type="synonym">Laccaria laccata var. bicolor</name>
    <dbReference type="NCBI Taxonomy" id="486041"/>
    <lineage>
        <taxon>Eukaryota</taxon>
        <taxon>Fungi</taxon>
        <taxon>Dikarya</taxon>
        <taxon>Basidiomycota</taxon>
        <taxon>Agaricomycotina</taxon>
        <taxon>Agaricomycetes</taxon>
        <taxon>Agaricomycetidae</taxon>
        <taxon>Agaricales</taxon>
        <taxon>Agaricineae</taxon>
        <taxon>Hydnangiaceae</taxon>
        <taxon>Laccaria</taxon>
    </lineage>
</organism>
<dbReference type="GeneID" id="6081457"/>
<dbReference type="InParanoid" id="B0DPF4"/>
<gene>
    <name evidence="3" type="ORF">LACBIDRAFT_331424</name>
</gene>
<evidence type="ECO:0000256" key="2">
    <source>
        <dbReference type="SAM" id="Phobius"/>
    </source>
</evidence>
<evidence type="ECO:0000313" key="3">
    <source>
        <dbReference type="EMBL" id="EDR03604.1"/>
    </source>
</evidence>
<reference evidence="3 4" key="1">
    <citation type="journal article" date="2008" name="Nature">
        <title>The genome of Laccaria bicolor provides insights into mycorrhizal symbiosis.</title>
        <authorList>
            <person name="Martin F."/>
            <person name="Aerts A."/>
            <person name="Ahren D."/>
            <person name="Brun A."/>
            <person name="Danchin E.G.J."/>
            <person name="Duchaussoy F."/>
            <person name="Gibon J."/>
            <person name="Kohler A."/>
            <person name="Lindquist E."/>
            <person name="Pereda V."/>
            <person name="Salamov A."/>
            <person name="Shapiro H.J."/>
            <person name="Wuyts J."/>
            <person name="Blaudez D."/>
            <person name="Buee M."/>
            <person name="Brokstein P."/>
            <person name="Canbaeck B."/>
            <person name="Cohen D."/>
            <person name="Courty P.E."/>
            <person name="Coutinho P.M."/>
            <person name="Delaruelle C."/>
            <person name="Detter J.C."/>
            <person name="Deveau A."/>
            <person name="DiFazio S."/>
            <person name="Duplessis S."/>
            <person name="Fraissinet-Tachet L."/>
            <person name="Lucic E."/>
            <person name="Frey-Klett P."/>
            <person name="Fourrey C."/>
            <person name="Feussner I."/>
            <person name="Gay G."/>
            <person name="Grimwood J."/>
            <person name="Hoegger P.J."/>
            <person name="Jain P."/>
            <person name="Kilaru S."/>
            <person name="Labbe J."/>
            <person name="Lin Y.C."/>
            <person name="Legue V."/>
            <person name="Le Tacon F."/>
            <person name="Marmeisse R."/>
            <person name="Melayah D."/>
            <person name="Montanini B."/>
            <person name="Muratet M."/>
            <person name="Nehls U."/>
            <person name="Niculita-Hirzel H."/>
            <person name="Oudot-Le Secq M.P."/>
            <person name="Peter M."/>
            <person name="Quesneville H."/>
            <person name="Rajashekar B."/>
            <person name="Reich M."/>
            <person name="Rouhier N."/>
            <person name="Schmutz J."/>
            <person name="Yin T."/>
            <person name="Chalot M."/>
            <person name="Henrissat B."/>
            <person name="Kuees U."/>
            <person name="Lucas S."/>
            <person name="Van de Peer Y."/>
            <person name="Podila G.K."/>
            <person name="Polle A."/>
            <person name="Pukkila P.J."/>
            <person name="Richardson P.M."/>
            <person name="Rouze P."/>
            <person name="Sanders I.R."/>
            <person name="Stajich J.E."/>
            <person name="Tunlid A."/>
            <person name="Tuskan G."/>
            <person name="Grigoriev I.V."/>
        </authorList>
    </citation>
    <scope>NUCLEOTIDE SEQUENCE [LARGE SCALE GENOMIC DNA]</scope>
    <source>
        <strain evidence="4">S238N-H82 / ATCC MYA-4686</strain>
    </source>
</reference>